<evidence type="ECO:0000256" key="1">
    <source>
        <dbReference type="SAM" id="Phobius"/>
    </source>
</evidence>
<dbReference type="Proteomes" id="UP001057427">
    <property type="component" value="Segment"/>
</dbReference>
<keyword evidence="1" id="KW-1133">Transmembrane helix</keyword>
<evidence type="ECO:0000313" key="2">
    <source>
        <dbReference type="EMBL" id="UTC29763.1"/>
    </source>
</evidence>
<keyword evidence="3" id="KW-1185">Reference proteome</keyword>
<sequence length="153" mass="17350">MENPPLLESLKSALFAIVCFGAIFGLLVLWFRAGMRRDAARTEWIVAGEKLVDQMDRTITGPRYRIERAEGSATWTIYVRRHSRPYAPENFKRSTPPHAPVLEWGLADWSVSSEAKARARVKEFADQERARWAEPVVTCFDVYGGETDCGDTV</sequence>
<dbReference type="EMBL" id="ON529858">
    <property type="protein sequence ID" value="UTC29763.1"/>
    <property type="molecule type" value="Genomic_DNA"/>
</dbReference>
<name>A0A9E7SRL5_9CAUD</name>
<reference evidence="2" key="1">
    <citation type="submission" date="2022-05" db="EMBL/GenBank/DDBJ databases">
        <authorList>
            <person name="Friedrich I."/>
            <person name="Poehlein A."/>
            <person name="Schneider D."/>
            <person name="Hertel R."/>
            <person name="Daniel R."/>
        </authorList>
    </citation>
    <scope>NUCLEOTIDE SEQUENCE</scope>
</reference>
<proteinExistence type="predicted"/>
<gene>
    <name evidence="2" type="ORF">BAJUN_01330</name>
</gene>
<accession>A0A9E7SRL5</accession>
<protein>
    <submittedName>
        <fullName evidence="2">Uncharacterized protein</fullName>
    </submittedName>
</protein>
<organism evidence="2 3">
    <name type="scientific">Brevundimonas phage vB_BgoS-Bajun</name>
    <dbReference type="NCBI Taxonomy" id="2948594"/>
    <lineage>
        <taxon>Viruses</taxon>
        <taxon>Duplodnaviria</taxon>
        <taxon>Heunggongvirae</taxon>
        <taxon>Uroviricota</taxon>
        <taxon>Caudoviricetes</taxon>
        <taxon>Dolichocephalovirinae</taxon>
    </lineage>
</organism>
<feature type="transmembrane region" description="Helical" evidence="1">
    <location>
        <begin position="12"/>
        <end position="31"/>
    </location>
</feature>
<evidence type="ECO:0000313" key="3">
    <source>
        <dbReference type="Proteomes" id="UP001057427"/>
    </source>
</evidence>
<keyword evidence="1" id="KW-0472">Membrane</keyword>
<keyword evidence="1" id="KW-0812">Transmembrane</keyword>